<comment type="caution">
    <text evidence="1">The sequence shown here is derived from an EMBL/GenBank/DDBJ whole genome shotgun (WGS) entry which is preliminary data.</text>
</comment>
<gene>
    <name evidence="1" type="ORF">HU200_028092</name>
</gene>
<dbReference type="Proteomes" id="UP000636709">
    <property type="component" value="Unassembled WGS sequence"/>
</dbReference>
<dbReference type="OrthoDB" id="691358at2759"/>
<dbReference type="EMBL" id="JACEFO010001739">
    <property type="protein sequence ID" value="KAF8714091.1"/>
    <property type="molecule type" value="Genomic_DNA"/>
</dbReference>
<accession>A0A835ET58</accession>
<sequence length="81" mass="8724">MEGLIPLVYRAIVEYRKAREVVEIGSFFRYGDQPCGSRASSPSPTLFCDPAGSSWCAVSPPARASLVSPLLRSASHRHCAG</sequence>
<reference evidence="1" key="1">
    <citation type="submission" date="2020-07" db="EMBL/GenBank/DDBJ databases">
        <title>Genome sequence and genetic diversity analysis of an under-domesticated orphan crop, white fonio (Digitaria exilis).</title>
        <authorList>
            <person name="Bennetzen J.L."/>
            <person name="Chen S."/>
            <person name="Ma X."/>
            <person name="Wang X."/>
            <person name="Yssel A.E.J."/>
            <person name="Chaluvadi S.R."/>
            <person name="Johnson M."/>
            <person name="Gangashetty P."/>
            <person name="Hamidou F."/>
            <person name="Sanogo M.D."/>
            <person name="Zwaenepoel A."/>
            <person name="Wallace J."/>
            <person name="Van De Peer Y."/>
            <person name="Van Deynze A."/>
        </authorList>
    </citation>
    <scope>NUCLEOTIDE SEQUENCE</scope>
    <source>
        <tissue evidence="1">Leaves</tissue>
    </source>
</reference>
<evidence type="ECO:0000313" key="2">
    <source>
        <dbReference type="Proteomes" id="UP000636709"/>
    </source>
</evidence>
<dbReference type="AlphaFoldDB" id="A0A835ET58"/>
<protein>
    <submittedName>
        <fullName evidence="1">Uncharacterized protein</fullName>
    </submittedName>
</protein>
<name>A0A835ET58_9POAL</name>
<keyword evidence="2" id="KW-1185">Reference proteome</keyword>
<organism evidence="1 2">
    <name type="scientific">Digitaria exilis</name>
    <dbReference type="NCBI Taxonomy" id="1010633"/>
    <lineage>
        <taxon>Eukaryota</taxon>
        <taxon>Viridiplantae</taxon>
        <taxon>Streptophyta</taxon>
        <taxon>Embryophyta</taxon>
        <taxon>Tracheophyta</taxon>
        <taxon>Spermatophyta</taxon>
        <taxon>Magnoliopsida</taxon>
        <taxon>Liliopsida</taxon>
        <taxon>Poales</taxon>
        <taxon>Poaceae</taxon>
        <taxon>PACMAD clade</taxon>
        <taxon>Panicoideae</taxon>
        <taxon>Panicodae</taxon>
        <taxon>Paniceae</taxon>
        <taxon>Anthephorinae</taxon>
        <taxon>Digitaria</taxon>
    </lineage>
</organism>
<evidence type="ECO:0000313" key="1">
    <source>
        <dbReference type="EMBL" id="KAF8714091.1"/>
    </source>
</evidence>
<proteinExistence type="predicted"/>